<evidence type="ECO:0000313" key="3">
    <source>
        <dbReference type="Proteomes" id="UP000708208"/>
    </source>
</evidence>
<reference evidence="2" key="1">
    <citation type="submission" date="2021-06" db="EMBL/GenBank/DDBJ databases">
        <authorList>
            <person name="Hodson N. C."/>
            <person name="Mongue J. A."/>
            <person name="Jaron S. K."/>
        </authorList>
    </citation>
    <scope>NUCLEOTIDE SEQUENCE</scope>
</reference>
<evidence type="ECO:0000313" key="2">
    <source>
        <dbReference type="EMBL" id="CAG7724568.1"/>
    </source>
</evidence>
<dbReference type="Proteomes" id="UP000708208">
    <property type="component" value="Unassembled WGS sequence"/>
</dbReference>
<evidence type="ECO:0000256" key="1">
    <source>
        <dbReference type="SAM" id="MobiDB-lite"/>
    </source>
</evidence>
<dbReference type="AlphaFoldDB" id="A0A8J2JV57"/>
<organism evidence="2 3">
    <name type="scientific">Allacma fusca</name>
    <dbReference type="NCBI Taxonomy" id="39272"/>
    <lineage>
        <taxon>Eukaryota</taxon>
        <taxon>Metazoa</taxon>
        <taxon>Ecdysozoa</taxon>
        <taxon>Arthropoda</taxon>
        <taxon>Hexapoda</taxon>
        <taxon>Collembola</taxon>
        <taxon>Symphypleona</taxon>
        <taxon>Sminthuridae</taxon>
        <taxon>Allacma</taxon>
    </lineage>
</organism>
<sequence>MEAQRAGSSLVKMVGEMRRKVIADTEWFVHDYDDDRRGKERENHDHHKGNDDDHHHDNDNGDNDNSEQWKECQR</sequence>
<keyword evidence="3" id="KW-1185">Reference proteome</keyword>
<dbReference type="EMBL" id="CAJVCH010111093">
    <property type="protein sequence ID" value="CAG7724568.1"/>
    <property type="molecule type" value="Genomic_DNA"/>
</dbReference>
<feature type="compositionally biased region" description="Basic and acidic residues" evidence="1">
    <location>
        <begin position="29"/>
        <end position="59"/>
    </location>
</feature>
<feature type="region of interest" description="Disordered" evidence="1">
    <location>
        <begin position="29"/>
        <end position="74"/>
    </location>
</feature>
<proteinExistence type="predicted"/>
<accession>A0A8J2JV57</accession>
<comment type="caution">
    <text evidence="2">The sequence shown here is derived from an EMBL/GenBank/DDBJ whole genome shotgun (WGS) entry which is preliminary data.</text>
</comment>
<gene>
    <name evidence="2" type="ORF">AFUS01_LOCUS13580</name>
</gene>
<protein>
    <submittedName>
        <fullName evidence="2">Uncharacterized protein</fullName>
    </submittedName>
</protein>
<name>A0A8J2JV57_9HEXA</name>